<gene>
    <name evidence="2" type="ORF">GCM10023165_55110</name>
</gene>
<dbReference type="Pfam" id="PF02515">
    <property type="entry name" value="CoA_transf_3"/>
    <property type="match status" value="1"/>
</dbReference>
<organism evidence="2 3">
    <name type="scientific">Variovorax defluvii</name>
    <dbReference type="NCBI Taxonomy" id="913761"/>
    <lineage>
        <taxon>Bacteria</taxon>
        <taxon>Pseudomonadati</taxon>
        <taxon>Pseudomonadota</taxon>
        <taxon>Betaproteobacteria</taxon>
        <taxon>Burkholderiales</taxon>
        <taxon>Comamonadaceae</taxon>
        <taxon>Variovorax</taxon>
    </lineage>
</organism>
<dbReference type="RefSeq" id="WP_345542022.1">
    <property type="nucleotide sequence ID" value="NZ_BAABGJ010000081.1"/>
</dbReference>
<sequence>MSASSHTPVLQGLRVIDFSAMIAGPYCTRWLADLGAEVIKIEPPDGDHMRQRPPLRGGHSAYFGHLNGGKRCIALNLKQPQAIEVARSLAAEADVVVEAFRPGVMARLGLGADELRARNARLIYCSISGFGQNTELSERPAYAPIVHAASGLDYALGEDAEGRPVGSEVPMADVLTAMFATISIQTALLQRERTGSGTTIDVNLMDSVVNAMPYELQAAQAGISQPRPRYRPLRTQDGYVLVTPINSRNFVKLCAALGHPEWAEDPLLSSDGARFRNWSEYMRRIESWTRERTAAECEALLSSHGVPCSRYARIGDAMQEAQFAQRKSFAPVADGPYEYMTTCLPFDLDGSRPRPGPRVSPLGGDTAQVMREWLGLTEKEIDSLVQAKAAFL</sequence>
<dbReference type="GO" id="GO:0016740">
    <property type="term" value="F:transferase activity"/>
    <property type="evidence" value="ECO:0007669"/>
    <property type="project" value="UniProtKB-KW"/>
</dbReference>
<dbReference type="InterPro" id="IPR044855">
    <property type="entry name" value="CoA-Trfase_III_dom3_sf"/>
</dbReference>
<dbReference type="EMBL" id="BAABGJ010000081">
    <property type="protein sequence ID" value="GAA4359269.1"/>
    <property type="molecule type" value="Genomic_DNA"/>
</dbReference>
<evidence type="ECO:0000256" key="1">
    <source>
        <dbReference type="ARBA" id="ARBA00022679"/>
    </source>
</evidence>
<dbReference type="Proteomes" id="UP001500975">
    <property type="component" value="Unassembled WGS sequence"/>
</dbReference>
<proteinExistence type="predicted"/>
<dbReference type="InterPro" id="IPR023606">
    <property type="entry name" value="CoA-Trfase_III_dom_1_sf"/>
</dbReference>
<dbReference type="InterPro" id="IPR050483">
    <property type="entry name" value="CoA-transferase_III_domain"/>
</dbReference>
<dbReference type="InterPro" id="IPR003673">
    <property type="entry name" value="CoA-Trfase_fam_III"/>
</dbReference>
<protein>
    <submittedName>
        <fullName evidence="2">CoA transferase</fullName>
    </submittedName>
</protein>
<name>A0ABP8IHY4_9BURK</name>
<comment type="caution">
    <text evidence="2">The sequence shown here is derived from an EMBL/GenBank/DDBJ whole genome shotgun (WGS) entry which is preliminary data.</text>
</comment>
<dbReference type="PANTHER" id="PTHR48207:SF3">
    <property type="entry name" value="SUCCINATE--HYDROXYMETHYLGLUTARATE COA-TRANSFERASE"/>
    <property type="match status" value="1"/>
</dbReference>
<accession>A0ABP8IHY4</accession>
<keyword evidence="3" id="KW-1185">Reference proteome</keyword>
<keyword evidence="1 2" id="KW-0808">Transferase</keyword>
<evidence type="ECO:0000313" key="3">
    <source>
        <dbReference type="Proteomes" id="UP001500975"/>
    </source>
</evidence>
<dbReference type="Gene3D" id="3.40.50.10540">
    <property type="entry name" value="Crotonobetainyl-coa:carnitine coa-transferase, domain 1"/>
    <property type="match status" value="1"/>
</dbReference>
<reference evidence="3" key="1">
    <citation type="journal article" date="2019" name="Int. J. Syst. Evol. Microbiol.">
        <title>The Global Catalogue of Microorganisms (GCM) 10K type strain sequencing project: providing services to taxonomists for standard genome sequencing and annotation.</title>
        <authorList>
            <consortium name="The Broad Institute Genomics Platform"/>
            <consortium name="The Broad Institute Genome Sequencing Center for Infectious Disease"/>
            <person name="Wu L."/>
            <person name="Ma J."/>
        </authorList>
    </citation>
    <scope>NUCLEOTIDE SEQUENCE [LARGE SCALE GENOMIC DNA]</scope>
    <source>
        <strain evidence="3">JCM 17804</strain>
    </source>
</reference>
<dbReference type="PANTHER" id="PTHR48207">
    <property type="entry name" value="SUCCINATE--HYDROXYMETHYLGLUTARATE COA-TRANSFERASE"/>
    <property type="match status" value="1"/>
</dbReference>
<dbReference type="SUPFAM" id="SSF89796">
    <property type="entry name" value="CoA-transferase family III (CaiB/BaiF)"/>
    <property type="match status" value="1"/>
</dbReference>
<evidence type="ECO:0000313" key="2">
    <source>
        <dbReference type="EMBL" id="GAA4359269.1"/>
    </source>
</evidence>
<dbReference type="Gene3D" id="3.30.1540.10">
    <property type="entry name" value="formyl-coa transferase, domain 3"/>
    <property type="match status" value="1"/>
</dbReference>